<dbReference type="STRING" id="50376.A0A517LEC4"/>
<dbReference type="Pfam" id="PF00179">
    <property type="entry name" value="UQ_con"/>
    <property type="match status" value="1"/>
</dbReference>
<dbReference type="InterPro" id="IPR036465">
    <property type="entry name" value="vWFA_dom_sf"/>
</dbReference>
<evidence type="ECO:0000259" key="4">
    <source>
        <dbReference type="PROSITE" id="PS50234"/>
    </source>
</evidence>
<feature type="domain" description="VWFA" evidence="4">
    <location>
        <begin position="1192"/>
        <end position="1364"/>
    </location>
</feature>
<organism evidence="6 7">
    <name type="scientific">Venturia effusa</name>
    <dbReference type="NCBI Taxonomy" id="50376"/>
    <lineage>
        <taxon>Eukaryota</taxon>
        <taxon>Fungi</taxon>
        <taxon>Dikarya</taxon>
        <taxon>Ascomycota</taxon>
        <taxon>Pezizomycotina</taxon>
        <taxon>Dothideomycetes</taxon>
        <taxon>Pleosporomycetidae</taxon>
        <taxon>Venturiales</taxon>
        <taxon>Venturiaceae</taxon>
        <taxon>Venturia</taxon>
    </lineage>
</organism>
<feature type="domain" description="U-box" evidence="5">
    <location>
        <begin position="890"/>
        <end position="978"/>
    </location>
</feature>
<evidence type="ECO:0000259" key="3">
    <source>
        <dbReference type="PROSITE" id="PS50127"/>
    </source>
</evidence>
<proteinExistence type="predicted"/>
<dbReference type="EMBL" id="CP042194">
    <property type="protein sequence ID" value="QDS73995.1"/>
    <property type="molecule type" value="Genomic_DNA"/>
</dbReference>
<dbReference type="Pfam" id="PF04564">
    <property type="entry name" value="U-box"/>
    <property type="match status" value="1"/>
</dbReference>
<evidence type="ECO:0000259" key="5">
    <source>
        <dbReference type="PROSITE" id="PS51698"/>
    </source>
</evidence>
<evidence type="ECO:0000313" key="7">
    <source>
        <dbReference type="Proteomes" id="UP000316270"/>
    </source>
</evidence>
<dbReference type="InterPro" id="IPR003613">
    <property type="entry name" value="Ubox_domain"/>
</dbReference>
<dbReference type="SUPFAM" id="SSF53300">
    <property type="entry name" value="vWA-like"/>
    <property type="match status" value="1"/>
</dbReference>
<accession>A0A517LEC4</accession>
<reference evidence="6 7" key="1">
    <citation type="submission" date="2019-07" db="EMBL/GenBank/DDBJ databases">
        <title>Finished genome of Venturia effusa.</title>
        <authorList>
            <person name="Young C.A."/>
            <person name="Cox M.P."/>
            <person name="Ganley A.R.D."/>
            <person name="David W.J."/>
        </authorList>
    </citation>
    <scope>NUCLEOTIDE SEQUENCE [LARGE SCALE GENOMIC DNA]</scope>
    <source>
        <strain evidence="7">albino</strain>
    </source>
</reference>
<dbReference type="SMART" id="SM00212">
    <property type="entry name" value="UBCc"/>
    <property type="match status" value="1"/>
</dbReference>
<dbReference type="CDD" id="cd00198">
    <property type="entry name" value="vWFA"/>
    <property type="match status" value="1"/>
</dbReference>
<gene>
    <name evidence="6" type="ORF">FKW77_008649</name>
</gene>
<keyword evidence="2" id="KW-0697">Rotamase</keyword>
<evidence type="ECO:0000313" key="6">
    <source>
        <dbReference type="EMBL" id="QDS73995.1"/>
    </source>
</evidence>
<dbReference type="Gene3D" id="3.40.50.410">
    <property type="entry name" value="von Willebrand factor, type A domain"/>
    <property type="match status" value="1"/>
</dbReference>
<sequence length="1601" mass="177289">MERYTVSVLPLEATRFLIPFRSGSPVSEFKKELARRLAKQGDMNDVSSIQLYLGNKDGPLLDDDDLLEHIVLDASNEEILAVISPVRSGSTSSMTAASQAVAQLNISSDEPLESDEQGIYIRPITPRLAKEQNDISTISLLPGRFSRNTTLRNILTRVSQHLGVAIDKALRDDLRRQRIKLQDDAQANTGTTFLVIHSKGVIEKLHAQDSVDEASLFAQVSNVLQTKFSVDWTSPRRMEIFDASSTRIVTVCSKNRHVATQPAAAEHDDVSMADAHNNAVADFNSTHFTVDLHTAEAPIATDRLNLTIRQLGLEDTIVNGVLNLFAVVRQISNDDTARPNGKDGIYRAGASWELPVKQSERGTAMYLSSLRVFCHFFGSSVADDRLRDSVLHVFHVLSGFPPAVRALHILLDDKTPSLTECAAFAQACYETLKEMIPPRLIGSNNGRIFEGARLFFGYLAGKSKAFRLPAGDGNMFPYLGALKSVSLCQMETMEPIAFPTDSNLGLLEQGFFDALASGMIESTEPDLGPVTALPLDGRTKRAALLSGGHSTEVLMFDMDILYANDKYTTAGEMSGQGHILDANEMQDVNHLSVFCSQNNLTVISPRRLASASAPCLTLDRDGLGSVYVGRQPCGNPGKDFLIFRPTRGGEVAIDPAIVAQLLVPILGLREADGSAILDAIGDPTERRLEIPEEILMVCVDCSASMGDPTGFYDVSVDDEDDVAPTPTSRMVETLADMSDIETNPTAVSTPLEEIKEELVAHESFEDIVQTVKETPEYLQERIASHLLILLINVILKSVRSQQESIAVQHRRAWATGSAHIDVAQARLAALKKILIGLIRHKQVLTDFILFRARSDRSSPASWYWDIGDAVPTAAQTQRGVPRASTALKFKIPDEYCCPISEDLFEDPVTTTDGQHYDRSAITRWFQIRRSSPCTGLPLASTSLSTDRRLIKDVLEWVNGEDLVCNEQEQPPKKKSQSQKPRSVVVTFQSRQGTFDRTVSGDMALSALYELAFRGLRGRYPDFNLSLANDVVLPASASTISSFGIISSVRITVSLPGPSPSGLEAVTANYSTGEGDLCLVKVFDFSGNLLFGVWLPKYTNVTFSYLLFKYWRFIWKDNHTQRPQIMVPWTNLTDNGDGHLSGDTRDLVEGISTYLTPSYAKGKLEDETIFESTIGSNLSQPLVLKLEFDTGPVDPSSKKTQLSRLDALKQMFDQLLNRILAYGYRTHLGLITINSSANISQRITHVVEDFRATVTRLTASGDTALWDSLELAMDQIVEYAAKYPQARKRILCISDGRDTKSTSQPFEIYPDLVRHGIVVDSFCLGEVNNRDLRTVSFLTDGFKFAPKTLEQAMMVCELEPVLSQLERDTALIVAKRAACRWPASFNAASRFRSATRFADAEPLSKDVFPKRKEHPHLQDSFVELVPRSRRGFDPANRVSSNLRSSRLLGEIQSIAANPHPHMDVYVSERDMSFWKIVMQGPPDSIYASGTFVLYLHMEENYPTFAPKCRFVTSIYHPNVNKHGRICHSIFDRNWTSDTTTSMVLNTVYGLLLVPEYSDPVNVVVTLDFHHDQAAFADLAREHIAKHATMSRAEHRVAIMGGD</sequence>
<keyword evidence="2" id="KW-0413">Isomerase</keyword>
<dbReference type="GO" id="GO:0003755">
    <property type="term" value="F:peptidyl-prolyl cis-trans isomerase activity"/>
    <property type="evidence" value="ECO:0007669"/>
    <property type="project" value="UniProtKB-KW"/>
</dbReference>
<dbReference type="GO" id="GO:0004842">
    <property type="term" value="F:ubiquitin-protein transferase activity"/>
    <property type="evidence" value="ECO:0007669"/>
    <property type="project" value="InterPro"/>
</dbReference>
<dbReference type="InterPro" id="IPR002035">
    <property type="entry name" value="VWF_A"/>
</dbReference>
<dbReference type="Gene3D" id="3.30.40.10">
    <property type="entry name" value="Zinc/RING finger domain, C3HC4 (zinc finger)"/>
    <property type="match status" value="1"/>
</dbReference>
<protein>
    <recommendedName>
        <fullName evidence="1">peptidylprolyl isomerase</fullName>
        <ecNumber evidence="1">5.2.1.8</ecNumber>
    </recommendedName>
</protein>
<dbReference type="EC" id="5.2.1.8" evidence="1"/>
<dbReference type="Proteomes" id="UP000316270">
    <property type="component" value="Chromosome 10"/>
</dbReference>
<dbReference type="OrthoDB" id="10069349at2759"/>
<dbReference type="PROSITE" id="PS50234">
    <property type="entry name" value="VWFA"/>
    <property type="match status" value="1"/>
</dbReference>
<dbReference type="SUPFAM" id="SSF54495">
    <property type="entry name" value="UBC-like"/>
    <property type="match status" value="1"/>
</dbReference>
<evidence type="ECO:0000256" key="1">
    <source>
        <dbReference type="ARBA" id="ARBA00013194"/>
    </source>
</evidence>
<dbReference type="Gene3D" id="3.10.110.10">
    <property type="entry name" value="Ubiquitin Conjugating Enzyme"/>
    <property type="match status" value="1"/>
</dbReference>
<dbReference type="InterPro" id="IPR013083">
    <property type="entry name" value="Znf_RING/FYVE/PHD"/>
</dbReference>
<dbReference type="SMART" id="SM00504">
    <property type="entry name" value="Ubox"/>
    <property type="match status" value="1"/>
</dbReference>
<dbReference type="PROSITE" id="PS51698">
    <property type="entry name" value="U_BOX"/>
    <property type="match status" value="1"/>
</dbReference>
<evidence type="ECO:0000256" key="2">
    <source>
        <dbReference type="ARBA" id="ARBA00023110"/>
    </source>
</evidence>
<name>A0A517LEC4_9PEZI</name>
<dbReference type="InterPro" id="IPR000608">
    <property type="entry name" value="UBC"/>
</dbReference>
<dbReference type="SUPFAM" id="SSF57850">
    <property type="entry name" value="RING/U-box"/>
    <property type="match status" value="1"/>
</dbReference>
<keyword evidence="7" id="KW-1185">Reference proteome</keyword>
<dbReference type="CDD" id="cd16655">
    <property type="entry name" value="RING-Ubox_WDSUB1-like"/>
    <property type="match status" value="1"/>
</dbReference>
<dbReference type="InterPro" id="IPR016135">
    <property type="entry name" value="UBQ-conjugating_enzyme/RWD"/>
</dbReference>
<dbReference type="GO" id="GO:0016567">
    <property type="term" value="P:protein ubiquitination"/>
    <property type="evidence" value="ECO:0007669"/>
    <property type="project" value="InterPro"/>
</dbReference>
<feature type="domain" description="UBC core" evidence="3">
    <location>
        <begin position="1441"/>
        <end position="1587"/>
    </location>
</feature>
<dbReference type="PANTHER" id="PTHR24068">
    <property type="entry name" value="UBIQUITIN-CONJUGATING ENZYME E2"/>
    <property type="match status" value="1"/>
</dbReference>
<dbReference type="PROSITE" id="PS50127">
    <property type="entry name" value="UBC_2"/>
    <property type="match status" value="1"/>
</dbReference>